<dbReference type="AlphaFoldDB" id="A0A9Q3GL65"/>
<gene>
    <name evidence="2" type="ORF">O181_010754</name>
</gene>
<reference evidence="2" key="1">
    <citation type="submission" date="2021-03" db="EMBL/GenBank/DDBJ databases">
        <title>Draft genome sequence of rust myrtle Austropuccinia psidii MF-1, a brazilian biotype.</title>
        <authorList>
            <person name="Quecine M.C."/>
            <person name="Pachon D.M.R."/>
            <person name="Bonatelli M.L."/>
            <person name="Correr F.H."/>
            <person name="Franceschini L.M."/>
            <person name="Leite T.F."/>
            <person name="Margarido G.R.A."/>
            <person name="Almeida C.A."/>
            <person name="Ferrarezi J.A."/>
            <person name="Labate C.A."/>
        </authorList>
    </citation>
    <scope>NUCLEOTIDE SEQUENCE</scope>
    <source>
        <strain evidence="2">MF-1</strain>
    </source>
</reference>
<keyword evidence="3" id="KW-1185">Reference proteome</keyword>
<evidence type="ECO:0000313" key="3">
    <source>
        <dbReference type="Proteomes" id="UP000765509"/>
    </source>
</evidence>
<feature type="region of interest" description="Disordered" evidence="1">
    <location>
        <begin position="269"/>
        <end position="392"/>
    </location>
</feature>
<feature type="compositionally biased region" description="Basic residues" evidence="1">
    <location>
        <begin position="373"/>
        <end position="392"/>
    </location>
</feature>
<comment type="caution">
    <text evidence="2">The sequence shown here is derived from an EMBL/GenBank/DDBJ whole genome shotgun (WGS) entry which is preliminary data.</text>
</comment>
<feature type="compositionally biased region" description="Low complexity" evidence="1">
    <location>
        <begin position="334"/>
        <end position="348"/>
    </location>
</feature>
<protein>
    <submittedName>
        <fullName evidence="2">Uncharacterized protein</fullName>
    </submittedName>
</protein>
<feature type="compositionally biased region" description="Polar residues" evidence="1">
    <location>
        <begin position="297"/>
        <end position="312"/>
    </location>
</feature>
<evidence type="ECO:0000313" key="2">
    <source>
        <dbReference type="EMBL" id="MBW0471039.1"/>
    </source>
</evidence>
<accession>A0A9Q3GL65</accession>
<dbReference type="Proteomes" id="UP000765509">
    <property type="component" value="Unassembled WGS sequence"/>
</dbReference>
<dbReference type="OrthoDB" id="2506484at2759"/>
<feature type="compositionally biased region" description="Basic and acidic residues" evidence="1">
    <location>
        <begin position="358"/>
        <end position="372"/>
    </location>
</feature>
<name>A0A9Q3GL65_9BASI</name>
<evidence type="ECO:0000256" key="1">
    <source>
        <dbReference type="SAM" id="MobiDB-lite"/>
    </source>
</evidence>
<organism evidence="2 3">
    <name type="scientific">Austropuccinia psidii MF-1</name>
    <dbReference type="NCBI Taxonomy" id="1389203"/>
    <lineage>
        <taxon>Eukaryota</taxon>
        <taxon>Fungi</taxon>
        <taxon>Dikarya</taxon>
        <taxon>Basidiomycota</taxon>
        <taxon>Pucciniomycotina</taxon>
        <taxon>Pucciniomycetes</taxon>
        <taxon>Pucciniales</taxon>
        <taxon>Sphaerophragmiaceae</taxon>
        <taxon>Austropuccinia</taxon>
    </lineage>
</organism>
<sequence>MDPKNKHSHPFHVAGLVNVTQLVSEWISDEDHVACILTFFFCASIFISIQLSPRLSRRLNSGTILSEIKFACTGINAKKQLLSLIASSYTERDKALQPSSLYLVSGRVIWLTSPKPSTLYYQPEVSVRIGDSKDFEMDVTDKMNVFALGIIISRTEIRLESKSEKKAIICYVRHSDFDNEKTAEFDVQYRVNPTRDLAGISSLFQVGKEVEITGYIIDWDKTKNNCVVNVTGVSVTSGHQSPEAVAKWPELSTFKAKLGNRFGRRLGPTFARTSPPHFEVTFTPQLPGVEESRPGQVPTTQAAPVNLPSTSKSVKELDPGQASTSKAAPITLPSTSKSVKESQSSKLKAAPTNVRSPPESKEEVEIRVPPRKDLKRSRKAILSNAKKRLKQL</sequence>
<dbReference type="EMBL" id="AVOT02002640">
    <property type="protein sequence ID" value="MBW0471039.1"/>
    <property type="molecule type" value="Genomic_DNA"/>
</dbReference>
<proteinExistence type="predicted"/>